<dbReference type="SUPFAM" id="SSF53448">
    <property type="entry name" value="Nucleotide-diphospho-sugar transferases"/>
    <property type="match status" value="1"/>
</dbReference>
<evidence type="ECO:0000313" key="12">
    <source>
        <dbReference type="EMBL" id="RZM17525.1"/>
    </source>
</evidence>
<feature type="domain" description="Glycosyltransferase 2-like" evidence="10">
    <location>
        <begin position="5"/>
        <end position="168"/>
    </location>
</feature>
<evidence type="ECO:0000256" key="4">
    <source>
        <dbReference type="ARBA" id="ARBA00022679"/>
    </source>
</evidence>
<comment type="caution">
    <text evidence="12">The sequence shown here is derived from an EMBL/GenBank/DDBJ whole genome shotgun (WGS) entry which is preliminary data.</text>
</comment>
<dbReference type="FunFam" id="3.90.550.10:FF:000079">
    <property type="entry name" value="Probable glycosyl transferase"/>
    <property type="match status" value="1"/>
</dbReference>
<evidence type="ECO:0000313" key="14">
    <source>
        <dbReference type="Proteomes" id="UP001213083"/>
    </source>
</evidence>
<feature type="transmembrane region" description="Helical" evidence="9">
    <location>
        <begin position="233"/>
        <end position="255"/>
    </location>
</feature>
<evidence type="ECO:0000256" key="2">
    <source>
        <dbReference type="ARBA" id="ARBA00022475"/>
    </source>
</evidence>
<dbReference type="InterPro" id="IPR029044">
    <property type="entry name" value="Nucleotide-diphossugar_trans"/>
</dbReference>
<dbReference type="InterPro" id="IPR001173">
    <property type="entry name" value="Glyco_trans_2-like"/>
</dbReference>
<evidence type="ECO:0000256" key="6">
    <source>
        <dbReference type="ARBA" id="ARBA00022989"/>
    </source>
</evidence>
<dbReference type="EMBL" id="JAQIEV010000060">
    <property type="protein sequence ID" value="MDA3783305.1"/>
    <property type="molecule type" value="Genomic_DNA"/>
</dbReference>
<dbReference type="GO" id="GO:0005886">
    <property type="term" value="C:plasma membrane"/>
    <property type="evidence" value="ECO:0007669"/>
    <property type="project" value="UniProtKB-SubCell"/>
</dbReference>
<comment type="similarity">
    <text evidence="8">Belongs to the glycosyltransferase 2 family. GtrB subfamily.</text>
</comment>
<dbReference type="InterPro" id="IPR050256">
    <property type="entry name" value="Glycosyltransferase_2"/>
</dbReference>
<evidence type="ECO:0000256" key="3">
    <source>
        <dbReference type="ARBA" id="ARBA00022676"/>
    </source>
</evidence>
<evidence type="ECO:0000259" key="10">
    <source>
        <dbReference type="Pfam" id="PF00535"/>
    </source>
</evidence>
<dbReference type="Gene3D" id="3.90.550.10">
    <property type="entry name" value="Spore Coat Polysaccharide Biosynthesis Protein SpsA, Chain A"/>
    <property type="match status" value="1"/>
</dbReference>
<evidence type="ECO:0000256" key="9">
    <source>
        <dbReference type="SAM" id="Phobius"/>
    </source>
</evidence>
<dbReference type="PANTHER" id="PTHR48090">
    <property type="entry name" value="UNDECAPRENYL-PHOSPHATE 4-DEOXY-4-FORMAMIDO-L-ARABINOSE TRANSFERASE-RELATED"/>
    <property type="match status" value="1"/>
</dbReference>
<keyword evidence="7 9" id="KW-0472">Membrane</keyword>
<dbReference type="AlphaFoldDB" id="A0A2I1S8W6"/>
<feature type="transmembrane region" description="Helical" evidence="9">
    <location>
        <begin position="261"/>
        <end position="289"/>
    </location>
</feature>
<sequence>MKKISIIVPCYNEEAALPLFYPVASEVLEKLPDDYELIFVNDGSKDRTLEILHDLAEKDPHVFYISFSRNFGKEAAMYAGFVNASGDYVAVMDADLQDPPALLPEMIKILDSGEYDSVATRREDRKGEPPVRSWFARKFYQIINKISDADVVDGARDFRLMKRDMVDAIVEMSEYNRFSKGIFGWVGFKTYWLPYENVERVAGESKWNFWKLFKYAIDGIINFSLVPLKLSSWLGFIMTGVAFIMLVVIILRRLIHGDPVAGWASLISVIIFIGGLIMLSLGVIGQYLAKIYMESKHRPHYISSESNIKNVKKID</sequence>
<protein>
    <submittedName>
        <fullName evidence="12">Glycosyl transferase family 2</fullName>
    </submittedName>
    <submittedName>
        <fullName evidence="11">Glycosyltransferase family 2 protein</fullName>
    </submittedName>
</protein>
<keyword evidence="5 9" id="KW-0812">Transmembrane</keyword>
<dbReference type="Pfam" id="PF00535">
    <property type="entry name" value="Glycos_transf_2"/>
    <property type="match status" value="1"/>
</dbReference>
<evidence type="ECO:0000256" key="5">
    <source>
        <dbReference type="ARBA" id="ARBA00022692"/>
    </source>
</evidence>
<reference evidence="11 14" key="2">
    <citation type="submission" date="2023-01" db="EMBL/GenBank/DDBJ databases">
        <title>Sequencing of the bacterial strains from artisanal fermented milk Matsoni.</title>
        <authorList>
            <person name="Rozman V."/>
            <person name="Accetto T."/>
            <person name="Bogovic Matijasic B."/>
        </authorList>
    </citation>
    <scope>NUCLEOTIDE SEQUENCE [LARGE SCALE GENOMIC DNA]</scope>
    <source>
        <strain evidence="11">Lbl143</strain>
        <strain evidence="14">lbl143</strain>
    </source>
</reference>
<dbReference type="GO" id="GO:0016757">
    <property type="term" value="F:glycosyltransferase activity"/>
    <property type="evidence" value="ECO:0007669"/>
    <property type="project" value="UniProtKB-KW"/>
</dbReference>
<keyword evidence="2" id="KW-1003">Cell membrane</keyword>
<proteinExistence type="inferred from homology"/>
<dbReference type="Proteomes" id="UP001213083">
    <property type="component" value="Unassembled WGS sequence"/>
</dbReference>
<keyword evidence="6 9" id="KW-1133">Transmembrane helix</keyword>
<name>A0A2I1S8W6_9LACO</name>
<comment type="subcellular location">
    <subcellularLocation>
        <location evidence="1">Cell membrane</location>
        <topology evidence="1">Multi-pass membrane protein</topology>
    </subcellularLocation>
</comment>
<gene>
    <name evidence="12" type="ORF">LDELB18P1_0040</name>
    <name evidence="11" type="ORF">PF593_09365</name>
</gene>
<keyword evidence="3" id="KW-0328">Glycosyltransferase</keyword>
<evidence type="ECO:0000256" key="7">
    <source>
        <dbReference type="ARBA" id="ARBA00023136"/>
    </source>
</evidence>
<evidence type="ECO:0000313" key="13">
    <source>
        <dbReference type="Proteomes" id="UP000292818"/>
    </source>
</evidence>
<dbReference type="CDD" id="cd04187">
    <property type="entry name" value="DPM1_like_bac"/>
    <property type="match status" value="1"/>
</dbReference>
<dbReference type="RefSeq" id="WP_003613545.1">
    <property type="nucleotide sequence ID" value="NZ_BNHT01000091.1"/>
</dbReference>
<evidence type="ECO:0000313" key="11">
    <source>
        <dbReference type="EMBL" id="MDA3783305.1"/>
    </source>
</evidence>
<reference evidence="12 13" key="1">
    <citation type="submission" date="2019-01" db="EMBL/GenBank/DDBJ databases">
        <title>Colonization of the human gut by bovine bacteria present in Parmesan cheese.</title>
        <authorList>
            <person name="Lugli G.A."/>
            <person name="Milani C."/>
        </authorList>
    </citation>
    <scope>NUCLEOTIDE SEQUENCE [LARGE SCALE GENOMIC DNA]</scope>
    <source>
        <strain evidence="12 13">LDELB18P1</strain>
    </source>
</reference>
<evidence type="ECO:0000256" key="1">
    <source>
        <dbReference type="ARBA" id="ARBA00004651"/>
    </source>
</evidence>
<accession>A0A2I1S8W6</accession>
<dbReference type="PANTHER" id="PTHR48090:SF8">
    <property type="entry name" value="GLYCOSYLTRANSFERASE CSBB-RELATED"/>
    <property type="match status" value="1"/>
</dbReference>
<evidence type="ECO:0000256" key="8">
    <source>
        <dbReference type="ARBA" id="ARBA00038152"/>
    </source>
</evidence>
<dbReference type="Proteomes" id="UP000292818">
    <property type="component" value="Unassembled WGS sequence"/>
</dbReference>
<organism evidence="12 13">
    <name type="scientific">Lactobacillus delbrueckii</name>
    <dbReference type="NCBI Taxonomy" id="1584"/>
    <lineage>
        <taxon>Bacteria</taxon>
        <taxon>Bacillati</taxon>
        <taxon>Bacillota</taxon>
        <taxon>Bacilli</taxon>
        <taxon>Lactobacillales</taxon>
        <taxon>Lactobacillaceae</taxon>
        <taxon>Lactobacillus</taxon>
    </lineage>
</organism>
<dbReference type="EMBL" id="SETJ01000006">
    <property type="protein sequence ID" value="RZM17525.1"/>
    <property type="molecule type" value="Genomic_DNA"/>
</dbReference>
<keyword evidence="4 12" id="KW-0808">Transferase</keyword>